<comment type="similarity">
    <text evidence="10">In the C-terminal section; belongs to the SecD/SecF family. SecF subfamily.</text>
</comment>
<dbReference type="FunFam" id="1.20.1640.10:FF:000024">
    <property type="entry name" value="Multifunctional fusion protein"/>
    <property type="match status" value="1"/>
</dbReference>
<feature type="transmembrane region" description="Helical" evidence="12">
    <location>
        <begin position="555"/>
        <end position="580"/>
    </location>
</feature>
<comment type="similarity">
    <text evidence="11">In the N-terminal section; belongs to the SecD/SecF family. SecD subfamily.</text>
</comment>
<dbReference type="Gene3D" id="3.30.1360.200">
    <property type="match status" value="1"/>
</dbReference>
<comment type="function">
    <text evidence="9 12">Part of the Sec protein translocase complex. Interacts with the SecYEG preprotein conducting channel. SecDF uses the proton motive force (PMF) to complete protein translocation after the ATP-dependent function of SecA.</text>
</comment>
<dbReference type="InterPro" id="IPR022813">
    <property type="entry name" value="SecD/SecF_arch_bac"/>
</dbReference>
<organism evidence="17 18">
    <name type="scientific">Thermohalobaculum xanthum</name>
    <dbReference type="NCBI Taxonomy" id="2753746"/>
    <lineage>
        <taxon>Bacteria</taxon>
        <taxon>Pseudomonadati</taxon>
        <taxon>Pseudomonadota</taxon>
        <taxon>Alphaproteobacteria</taxon>
        <taxon>Rhodobacterales</taxon>
        <taxon>Paracoccaceae</taxon>
        <taxon>Thermohalobaculum</taxon>
    </lineage>
</organism>
<evidence type="ECO:0000259" key="14">
    <source>
        <dbReference type="Pfam" id="PF02355"/>
    </source>
</evidence>
<dbReference type="EMBL" id="JAEHHL010000001">
    <property type="protein sequence ID" value="MBK0397808.1"/>
    <property type="molecule type" value="Genomic_DNA"/>
</dbReference>
<dbReference type="PRINTS" id="PR01755">
    <property type="entry name" value="SECFTRNLCASE"/>
</dbReference>
<dbReference type="Gene3D" id="3.30.70.3400">
    <property type="match status" value="2"/>
</dbReference>
<evidence type="ECO:0000256" key="8">
    <source>
        <dbReference type="ARBA" id="ARBA00023136"/>
    </source>
</evidence>
<evidence type="ECO:0000256" key="7">
    <source>
        <dbReference type="ARBA" id="ARBA00023010"/>
    </source>
</evidence>
<evidence type="ECO:0000256" key="10">
    <source>
        <dbReference type="ARBA" id="ARBA00060856"/>
    </source>
</evidence>
<feature type="domain" description="Protein export membrane protein SecD/SecF C-terminal" evidence="14">
    <location>
        <begin position="647"/>
        <end position="830"/>
    </location>
</feature>
<keyword evidence="7 12" id="KW-0811">Translocation</keyword>
<dbReference type="PANTHER" id="PTHR30081">
    <property type="entry name" value="PROTEIN-EXPORT MEMBRANE PROTEIN SEC"/>
    <property type="match status" value="1"/>
</dbReference>
<feature type="transmembrane region" description="Helical" evidence="12">
    <location>
        <begin position="729"/>
        <end position="751"/>
    </location>
</feature>
<dbReference type="GO" id="GO:0065002">
    <property type="term" value="P:intracellular protein transmembrane transport"/>
    <property type="evidence" value="ECO:0007669"/>
    <property type="project" value="UniProtKB-UniRule"/>
</dbReference>
<proteinExistence type="inferred from homology"/>
<dbReference type="InterPro" id="IPR005791">
    <property type="entry name" value="SecD"/>
</dbReference>
<keyword evidence="6 12" id="KW-1133">Transmembrane helix</keyword>
<evidence type="ECO:0000256" key="1">
    <source>
        <dbReference type="ARBA" id="ARBA00004651"/>
    </source>
</evidence>
<sequence length="852" mass="91249">MLYFPLWKKIWIIGLCVLGILFALPNLATQEMRDSIPDWLPRDSVNLGLDLRGGAHLLVEVQVGEVEADRMEALRADVRQALIDADVRRFTGLRAAEDHVSVRITNADDMARALEALRALAQPVTGLLGTGLPGMAAGSDLEVTDSGDQTLRIGLTEPAIAAMNERTMAQSLEIVRRRIDESGTREPTIQRQGEDRILVQVPGIGSAEELLGLIGRTAKLTFHAVKGIGAEAQNPGPGEMVLNDATSAEPLLLERRAILTGDQLVDSQLGFHPDTGLPVVNFRFDSGGARIFGNYTAANVGQLFAIVLDNEVITAPRIQSPILGGSGFIEGNFTVESATELSILLRSGALPASIKVLEQRTVGPDLGADSIAKGEVATALAFAAVIGFMLLVYRIFGVFACVALVVNVALIMGVLSAIGATLTLPGIAGIVLTIGMAVDANVLIFERIREELRRSKGVSRAIEKGYSEAFSAIIDANITTLIAAVILFAIGSGPVKGFAVTLGIGIVTSVFTAVLLTRLMISMWLERARPKTLQVERFRLVPDETHLHFMKMRRACFGVSVAGVVVSLGLLVAMGLNFGIDFRGGTMIEFRTAQEADLGAIRSEVSGLGIGDVQVQSFGTERDVLVRVEAQGADGDERMAVADAVGDRLTEVFEGGEVRRVEVVGPKVSGELLEAGILAIVLAVTAVLVYIWLRFEWQFGVGAVIALVHDVALTIGVFALVGIEFNLSIIAALLAIVGYSLNDTVVVYDRVRENLRKYKKMDLAQLLDLSVNETLSRTLMTSLTTLVALVAMFLLGPQVIQGFTFAMIWGIVIGTYSSIFVAAALLLSLKIKRDWTEEDPQKAGVQFGSAEG</sequence>
<keyword evidence="2 12" id="KW-0813">Transport</keyword>
<reference evidence="17" key="1">
    <citation type="submission" date="2020-12" db="EMBL/GenBank/DDBJ databases">
        <title>Bacterial taxonomy.</title>
        <authorList>
            <person name="Pan X."/>
        </authorList>
    </citation>
    <scope>NUCLEOTIDE SEQUENCE</scope>
    <source>
        <strain evidence="17">M0105</strain>
    </source>
</reference>
<keyword evidence="18" id="KW-1185">Reference proteome</keyword>
<feature type="transmembrane region" description="Helical" evidence="12">
    <location>
        <begin position="806"/>
        <end position="827"/>
    </location>
</feature>
<dbReference type="Pfam" id="PF02355">
    <property type="entry name" value="SecD_SecF_C"/>
    <property type="match status" value="2"/>
</dbReference>
<dbReference type="NCBIfam" id="TIGR00966">
    <property type="entry name" value="transloc_SecF"/>
    <property type="match status" value="1"/>
</dbReference>
<protein>
    <recommendedName>
        <fullName evidence="12 13">Multifunctional fusion protein</fullName>
    </recommendedName>
    <domain>
        <recommendedName>
            <fullName evidence="12">Protein translocase subunit SecD</fullName>
        </recommendedName>
    </domain>
    <domain>
        <recommendedName>
            <fullName evidence="13">Protein-export membrane protein SecF</fullName>
        </recommendedName>
    </domain>
</protein>
<dbReference type="GO" id="GO:0005886">
    <property type="term" value="C:plasma membrane"/>
    <property type="evidence" value="ECO:0007669"/>
    <property type="project" value="UniProtKB-SubCell"/>
</dbReference>
<comment type="subcellular location">
    <subcellularLocation>
        <location evidence="1 12">Cell membrane</location>
        <topology evidence="1 12">Multi-pass membrane protein</topology>
    </subcellularLocation>
</comment>
<dbReference type="GO" id="GO:0015450">
    <property type="term" value="F:protein-transporting ATPase activity"/>
    <property type="evidence" value="ECO:0007669"/>
    <property type="project" value="InterPro"/>
</dbReference>
<evidence type="ECO:0000259" key="16">
    <source>
        <dbReference type="Pfam" id="PF22599"/>
    </source>
</evidence>
<dbReference type="InterPro" id="IPR048634">
    <property type="entry name" value="SecD_SecF_C"/>
</dbReference>
<feature type="transmembrane region" description="Helical" evidence="12">
    <location>
        <begin position="466"/>
        <end position="491"/>
    </location>
</feature>
<feature type="transmembrane region" description="Helical" evidence="12">
    <location>
        <begin position="497"/>
        <end position="521"/>
    </location>
</feature>
<evidence type="ECO:0000256" key="4">
    <source>
        <dbReference type="ARBA" id="ARBA00022692"/>
    </source>
</evidence>
<dbReference type="Pfam" id="PF22599">
    <property type="entry name" value="SecDF_P1_head"/>
    <property type="match status" value="1"/>
</dbReference>
<dbReference type="Proteomes" id="UP000655420">
    <property type="component" value="Unassembled WGS sequence"/>
</dbReference>
<dbReference type="Pfam" id="PF21760">
    <property type="entry name" value="SecD_1st"/>
    <property type="match status" value="1"/>
</dbReference>
<dbReference type="InterPro" id="IPR022645">
    <property type="entry name" value="SecD/SecF_bac"/>
</dbReference>
<evidence type="ECO:0000256" key="5">
    <source>
        <dbReference type="ARBA" id="ARBA00022927"/>
    </source>
</evidence>
<dbReference type="InterPro" id="IPR054384">
    <property type="entry name" value="SecDF_P1_head"/>
</dbReference>
<evidence type="ECO:0000313" key="17">
    <source>
        <dbReference type="EMBL" id="MBK0397808.1"/>
    </source>
</evidence>
<dbReference type="HAMAP" id="MF_01463_B">
    <property type="entry name" value="SecD_B"/>
    <property type="match status" value="1"/>
</dbReference>
<comment type="similarity">
    <text evidence="12">Belongs to the SecD/SecF family. SecD subfamily.</text>
</comment>
<comment type="caution">
    <text evidence="12">Lacks conserved residue(s) required for the propagation of feature annotation.</text>
</comment>
<evidence type="ECO:0000256" key="2">
    <source>
        <dbReference type="ARBA" id="ARBA00022448"/>
    </source>
</evidence>
<keyword evidence="4 12" id="KW-0812">Transmembrane</keyword>
<dbReference type="Pfam" id="PF07549">
    <property type="entry name" value="Sec_GG"/>
    <property type="match status" value="2"/>
</dbReference>
<feature type="transmembrane region" description="Helical" evidence="12">
    <location>
        <begin position="398"/>
        <end position="420"/>
    </location>
</feature>
<comment type="subunit">
    <text evidence="12">Forms a complex with SecF. Part of the essential Sec protein translocation apparatus which comprises SecA, SecYEG and auxiliary proteins SecDF-YajC and YidC.</text>
</comment>
<feature type="transmembrane region" description="Helical" evidence="12">
    <location>
        <begin position="426"/>
        <end position="445"/>
    </location>
</feature>
<dbReference type="RefSeq" id="WP_200605989.1">
    <property type="nucleotide sequence ID" value="NZ_JAEHHL010000001.1"/>
</dbReference>
<dbReference type="NCBIfam" id="NF009583">
    <property type="entry name" value="PRK13024.1-3"/>
    <property type="match status" value="1"/>
</dbReference>
<dbReference type="InterPro" id="IPR055344">
    <property type="entry name" value="SecD_SecF_C_bact"/>
</dbReference>
<gene>
    <name evidence="12 17" type="primary">secD</name>
    <name evidence="13" type="synonym">secF</name>
    <name evidence="17" type="ORF">H0I76_01280</name>
</gene>
<evidence type="ECO:0000256" key="6">
    <source>
        <dbReference type="ARBA" id="ARBA00022989"/>
    </source>
</evidence>
<dbReference type="NCBIfam" id="TIGR01129">
    <property type="entry name" value="secD"/>
    <property type="match status" value="1"/>
</dbReference>
<dbReference type="GO" id="GO:0006605">
    <property type="term" value="P:protein targeting"/>
    <property type="evidence" value="ECO:0007669"/>
    <property type="project" value="UniProtKB-UniRule"/>
</dbReference>
<feature type="transmembrane region" description="Helical" evidence="12">
    <location>
        <begin position="700"/>
        <end position="723"/>
    </location>
</feature>
<keyword evidence="5 12" id="KW-0653">Protein transport</keyword>
<dbReference type="Gene3D" id="1.20.1640.10">
    <property type="entry name" value="Multidrug efflux transporter AcrB transmembrane domain"/>
    <property type="match status" value="2"/>
</dbReference>
<comment type="similarity">
    <text evidence="13">Belongs to the SecD/SecF family. SecF subfamily.</text>
</comment>
<feature type="transmembrane region" description="Helical" evidence="12">
    <location>
        <begin position="675"/>
        <end position="693"/>
    </location>
</feature>
<evidence type="ECO:0000313" key="18">
    <source>
        <dbReference type="Proteomes" id="UP000655420"/>
    </source>
</evidence>
<feature type="domain" description="Protein translocase subunit SecDF P1" evidence="15">
    <location>
        <begin position="168"/>
        <end position="226"/>
    </location>
</feature>
<dbReference type="InterPro" id="IPR005665">
    <property type="entry name" value="SecF_bac"/>
</dbReference>
<name>A0A8J7M411_9RHOB</name>
<dbReference type="NCBIfam" id="TIGR00916">
    <property type="entry name" value="2A0604s01"/>
    <property type="match status" value="2"/>
</dbReference>
<dbReference type="AlphaFoldDB" id="A0A8J7M411"/>
<feature type="domain" description="Protein export membrane protein SecD/SecF C-terminal" evidence="14">
    <location>
        <begin position="353"/>
        <end position="524"/>
    </location>
</feature>
<comment type="subunit">
    <text evidence="13">Forms a complex with SecD. Part of the essential Sec protein translocation apparatus which comprises SecA, SecYEG and auxiliary proteins SecDF-YajC and YidC.</text>
</comment>
<keyword evidence="3 12" id="KW-1003">Cell membrane</keyword>
<evidence type="ECO:0000259" key="15">
    <source>
        <dbReference type="Pfam" id="PF21760"/>
    </source>
</evidence>
<dbReference type="FunFam" id="1.20.1640.10:FF:000004">
    <property type="entry name" value="Protein translocase subunit SecD"/>
    <property type="match status" value="1"/>
</dbReference>
<dbReference type="InterPro" id="IPR022646">
    <property type="entry name" value="SecD/SecF_CS"/>
</dbReference>
<evidence type="ECO:0000256" key="9">
    <source>
        <dbReference type="ARBA" id="ARBA00059018"/>
    </source>
</evidence>
<dbReference type="InterPro" id="IPR048631">
    <property type="entry name" value="SecD_1st"/>
</dbReference>
<dbReference type="SUPFAM" id="SSF82866">
    <property type="entry name" value="Multidrug efflux transporter AcrB transmembrane domain"/>
    <property type="match status" value="2"/>
</dbReference>
<dbReference type="HAMAP" id="MF_01464_B">
    <property type="entry name" value="SecF_B"/>
    <property type="match status" value="1"/>
</dbReference>
<feature type="transmembrane region" description="Helical" evidence="12">
    <location>
        <begin position="779"/>
        <end position="800"/>
    </location>
</feature>
<comment type="caution">
    <text evidence="17">The sequence shown here is derived from an EMBL/GenBank/DDBJ whole genome shotgun (WGS) entry which is preliminary data.</text>
</comment>
<feature type="domain" description="SecDF P1 head subdomain" evidence="16">
    <location>
        <begin position="241"/>
        <end position="352"/>
    </location>
</feature>
<evidence type="ECO:0000256" key="12">
    <source>
        <dbReference type="HAMAP-Rule" id="MF_01463"/>
    </source>
</evidence>
<keyword evidence="8 12" id="KW-0472">Membrane</keyword>
<evidence type="ECO:0000256" key="13">
    <source>
        <dbReference type="HAMAP-Rule" id="MF_01464"/>
    </source>
</evidence>
<dbReference type="GO" id="GO:0043952">
    <property type="term" value="P:protein transport by the Sec complex"/>
    <property type="evidence" value="ECO:0007669"/>
    <property type="project" value="UniProtKB-UniRule"/>
</dbReference>
<accession>A0A8J7M411</accession>
<dbReference type="PANTHER" id="PTHR30081:SF1">
    <property type="entry name" value="PROTEIN TRANSLOCASE SUBUNIT SECD"/>
    <property type="match status" value="1"/>
</dbReference>
<evidence type="ECO:0000256" key="3">
    <source>
        <dbReference type="ARBA" id="ARBA00022475"/>
    </source>
</evidence>
<evidence type="ECO:0000256" key="11">
    <source>
        <dbReference type="ARBA" id="ARBA00061053"/>
    </source>
</evidence>